<dbReference type="EMBL" id="LCTV02000009">
    <property type="protein sequence ID" value="PRQ72671.1"/>
    <property type="molecule type" value="Genomic_DNA"/>
</dbReference>
<evidence type="ECO:0000313" key="2">
    <source>
        <dbReference type="EMBL" id="PRQ72671.1"/>
    </source>
</evidence>
<comment type="caution">
    <text evidence="2">The sequence shown here is derived from an EMBL/GenBank/DDBJ whole genome shotgun (WGS) entry which is preliminary data.</text>
</comment>
<sequence>MKPRRATLDFENSGSLALLACAPASWLFRSWRIDTARLLSLFAELNWISYTQPRLLPTIGTNSMLASPKDLSPGDGIGGTVPCRPCFDDGARGMTERQEDGLPLATRRARLGQTRSSILSPSHADSQRPDHCRARSTNPRAGVRSNKGRSRCPSMPASEPLRSRLRTRRARRSTTHGCALASRQQRFRRVLARTLSLRIVVSD</sequence>
<accession>A0A2T0A3T3</accession>
<name>A0A2T0A3T3_RHOTO</name>
<organism evidence="2 3">
    <name type="scientific">Rhodotorula toruloides</name>
    <name type="common">Yeast</name>
    <name type="synonym">Rhodosporidium toruloides</name>
    <dbReference type="NCBI Taxonomy" id="5286"/>
    <lineage>
        <taxon>Eukaryota</taxon>
        <taxon>Fungi</taxon>
        <taxon>Dikarya</taxon>
        <taxon>Basidiomycota</taxon>
        <taxon>Pucciniomycotina</taxon>
        <taxon>Microbotryomycetes</taxon>
        <taxon>Sporidiobolales</taxon>
        <taxon>Sporidiobolaceae</taxon>
        <taxon>Rhodotorula</taxon>
    </lineage>
</organism>
<proteinExistence type="predicted"/>
<feature type="compositionally biased region" description="Basic residues" evidence="1">
    <location>
        <begin position="163"/>
        <end position="174"/>
    </location>
</feature>
<reference evidence="2 3" key="1">
    <citation type="journal article" date="2018" name="Elife">
        <title>Functional genomics of lipid metabolism in the oleaginous yeast Rhodosporidium toruloides.</title>
        <authorList>
            <person name="Coradetti S.T."/>
            <person name="Pinel D."/>
            <person name="Geiselman G."/>
            <person name="Ito M."/>
            <person name="Mondo S."/>
            <person name="Reilly M.C."/>
            <person name="Cheng Y.F."/>
            <person name="Bauer S."/>
            <person name="Grigoriev I."/>
            <person name="Gladden J.M."/>
            <person name="Simmons B.A."/>
            <person name="Brem R."/>
            <person name="Arkin A.P."/>
            <person name="Skerker J.M."/>
        </authorList>
    </citation>
    <scope>NUCLEOTIDE SEQUENCE [LARGE SCALE GENOMIC DNA]</scope>
    <source>
        <strain evidence="2 3">NBRC 0880</strain>
    </source>
</reference>
<evidence type="ECO:0000313" key="3">
    <source>
        <dbReference type="Proteomes" id="UP000239560"/>
    </source>
</evidence>
<dbReference type="AlphaFoldDB" id="A0A2T0A3T3"/>
<evidence type="ECO:0000256" key="1">
    <source>
        <dbReference type="SAM" id="MobiDB-lite"/>
    </source>
</evidence>
<feature type="compositionally biased region" description="Polar residues" evidence="1">
    <location>
        <begin position="113"/>
        <end position="124"/>
    </location>
</feature>
<gene>
    <name evidence="2" type="ORF">AAT19DRAFT_16595</name>
</gene>
<protein>
    <submittedName>
        <fullName evidence="2">Uncharacterized protein</fullName>
    </submittedName>
</protein>
<dbReference type="Proteomes" id="UP000239560">
    <property type="component" value="Unassembled WGS sequence"/>
</dbReference>
<feature type="region of interest" description="Disordered" evidence="1">
    <location>
        <begin position="111"/>
        <end position="178"/>
    </location>
</feature>